<sequence length="379" mass="40260">MRSISQGNDTVDPAHRSLVVWSIVTSLTSGGAEMLVSNLSAALSARGVTNRVIALCDASVLGNTAEMEAHLAAQIDKGGGDFVSLELSRKRGPLEGAAALRKLLVASAPDVIHCHTARAVAMVALSGFRGPVVLTHHNTRLSFPSYLFRLFDLVVDRYVAISPELEATYRKLTRRPITVIPNAAAREFGVGAPRTAVGKPCRILSVGTISDQKNYGLLLETAAALRESHRDAVMPRFMIAGGGAGLEELRQRSENMGLSKAVEFLGERSDVRELMASADILLNTSTYEGLPIAIIEAMGMGLPILATDVAGNRDLVVDGVNGLLARPGDPKSLAQAIGRVIGNAELYQSLSQGAVQKSGQFSIDGSADQHLALYRTARR</sequence>
<dbReference type="RefSeq" id="WP_214535407.1">
    <property type="nucleotide sequence ID" value="NZ_JAHFVK010000001.1"/>
</dbReference>
<evidence type="ECO:0000256" key="2">
    <source>
        <dbReference type="ARBA" id="ARBA00022679"/>
    </source>
</evidence>
<dbReference type="SUPFAM" id="SSF53756">
    <property type="entry name" value="UDP-Glycosyltransferase/glycogen phosphorylase"/>
    <property type="match status" value="1"/>
</dbReference>
<name>A0ABS5W2R5_9SPHN</name>
<protein>
    <submittedName>
        <fullName evidence="5">Glycosyltransferase family 4 protein</fullName>
    </submittedName>
</protein>
<dbReference type="Proteomes" id="UP000811255">
    <property type="component" value="Unassembled WGS sequence"/>
</dbReference>
<evidence type="ECO:0000259" key="4">
    <source>
        <dbReference type="Pfam" id="PF13439"/>
    </source>
</evidence>
<dbReference type="Pfam" id="PF13439">
    <property type="entry name" value="Glyco_transf_4"/>
    <property type="match status" value="1"/>
</dbReference>
<evidence type="ECO:0000259" key="3">
    <source>
        <dbReference type="Pfam" id="PF00534"/>
    </source>
</evidence>
<dbReference type="InterPro" id="IPR001296">
    <property type="entry name" value="Glyco_trans_1"/>
</dbReference>
<dbReference type="EMBL" id="JAHFVK010000001">
    <property type="protein sequence ID" value="MBT2134046.1"/>
    <property type="molecule type" value="Genomic_DNA"/>
</dbReference>
<proteinExistence type="predicted"/>
<dbReference type="PANTHER" id="PTHR12526:SF510">
    <property type="entry name" value="D-INOSITOL 3-PHOSPHATE GLYCOSYLTRANSFERASE"/>
    <property type="match status" value="1"/>
</dbReference>
<gene>
    <name evidence="5" type="ORF">KK137_06835</name>
</gene>
<accession>A0ABS5W2R5</accession>
<evidence type="ECO:0000313" key="6">
    <source>
        <dbReference type="Proteomes" id="UP000811255"/>
    </source>
</evidence>
<keyword evidence="6" id="KW-1185">Reference proteome</keyword>
<keyword evidence="2" id="KW-0808">Transferase</keyword>
<evidence type="ECO:0000256" key="1">
    <source>
        <dbReference type="ARBA" id="ARBA00022676"/>
    </source>
</evidence>
<dbReference type="Gene3D" id="3.40.50.2000">
    <property type="entry name" value="Glycogen Phosphorylase B"/>
    <property type="match status" value="2"/>
</dbReference>
<feature type="domain" description="Glycosyltransferase subfamily 4-like N-terminal" evidence="4">
    <location>
        <begin position="30"/>
        <end position="183"/>
    </location>
</feature>
<organism evidence="5 6">
    <name type="scientific">Croceibacterium selenioxidans</name>
    <dbReference type="NCBI Taxonomy" id="2838833"/>
    <lineage>
        <taxon>Bacteria</taxon>
        <taxon>Pseudomonadati</taxon>
        <taxon>Pseudomonadota</taxon>
        <taxon>Alphaproteobacteria</taxon>
        <taxon>Sphingomonadales</taxon>
        <taxon>Erythrobacteraceae</taxon>
        <taxon>Croceibacterium</taxon>
    </lineage>
</organism>
<evidence type="ECO:0000313" key="5">
    <source>
        <dbReference type="EMBL" id="MBT2134046.1"/>
    </source>
</evidence>
<dbReference type="PANTHER" id="PTHR12526">
    <property type="entry name" value="GLYCOSYLTRANSFERASE"/>
    <property type="match status" value="1"/>
</dbReference>
<dbReference type="CDD" id="cd03801">
    <property type="entry name" value="GT4_PimA-like"/>
    <property type="match status" value="1"/>
</dbReference>
<dbReference type="Pfam" id="PF00534">
    <property type="entry name" value="Glycos_transf_1"/>
    <property type="match status" value="1"/>
</dbReference>
<keyword evidence="1" id="KW-0328">Glycosyltransferase</keyword>
<comment type="caution">
    <text evidence="5">The sequence shown here is derived from an EMBL/GenBank/DDBJ whole genome shotgun (WGS) entry which is preliminary data.</text>
</comment>
<dbReference type="InterPro" id="IPR028098">
    <property type="entry name" value="Glyco_trans_4-like_N"/>
</dbReference>
<feature type="domain" description="Glycosyl transferase family 1" evidence="3">
    <location>
        <begin position="199"/>
        <end position="354"/>
    </location>
</feature>
<reference evidence="5 6" key="1">
    <citation type="submission" date="2021-05" db="EMBL/GenBank/DDBJ databases">
        <title>Croceibacterium sp. LX-88 genome sequence.</title>
        <authorList>
            <person name="Luo X."/>
        </authorList>
    </citation>
    <scope>NUCLEOTIDE SEQUENCE [LARGE SCALE GENOMIC DNA]</scope>
    <source>
        <strain evidence="5 6">LX-88</strain>
    </source>
</reference>